<evidence type="ECO:0000256" key="11">
    <source>
        <dbReference type="PIRSR" id="PIRSR600223-1"/>
    </source>
</evidence>
<evidence type="ECO:0000256" key="10">
    <source>
        <dbReference type="ARBA" id="ARBA00023136"/>
    </source>
</evidence>
<keyword evidence="6" id="KW-0150">Chloroplast</keyword>
<feature type="active site" evidence="11">
    <location>
        <position position="273"/>
    </location>
</feature>
<evidence type="ECO:0000256" key="1">
    <source>
        <dbReference type="ARBA" id="ARBA00000677"/>
    </source>
</evidence>
<dbReference type="CDD" id="cd06530">
    <property type="entry name" value="S26_SPase_I"/>
    <property type="match status" value="1"/>
</dbReference>
<dbReference type="PRINTS" id="PR00727">
    <property type="entry name" value="LEADERPTASE"/>
</dbReference>
<comment type="catalytic activity">
    <reaction evidence="1">
        <text>Cleavage of hydrophobic, N-terminal signal or leader sequences from secreted and periplasmic proteins.</text>
        <dbReference type="EC" id="3.4.21.89"/>
    </reaction>
</comment>
<dbReference type="FunFam" id="2.10.109.10:FF:000012">
    <property type="entry name" value="Peptidase/ serine-type peptidase"/>
    <property type="match status" value="1"/>
</dbReference>
<evidence type="ECO:0000256" key="5">
    <source>
        <dbReference type="ARBA" id="ARBA00013208"/>
    </source>
</evidence>
<evidence type="ECO:0000259" key="12">
    <source>
        <dbReference type="Pfam" id="PF10502"/>
    </source>
</evidence>
<evidence type="ECO:0000256" key="9">
    <source>
        <dbReference type="ARBA" id="ARBA00022946"/>
    </source>
</evidence>
<comment type="similarity">
    <text evidence="4">Belongs to the peptidase S26 family.</text>
</comment>
<name>A0AAV9AX88_ACOGR</name>
<evidence type="ECO:0000256" key="3">
    <source>
        <dbReference type="ARBA" id="ARBA00004370"/>
    </source>
</evidence>
<dbReference type="NCBIfam" id="TIGR02227">
    <property type="entry name" value="sigpep_I_bact"/>
    <property type="match status" value="1"/>
</dbReference>
<feature type="domain" description="Peptidase S26" evidence="12">
    <location>
        <begin position="197"/>
        <end position="353"/>
    </location>
</feature>
<dbReference type="InterPro" id="IPR019758">
    <property type="entry name" value="Pept_S26A_signal_pept_1_CS"/>
</dbReference>
<evidence type="ECO:0000313" key="14">
    <source>
        <dbReference type="Proteomes" id="UP001179952"/>
    </source>
</evidence>
<dbReference type="Gene3D" id="2.10.109.10">
    <property type="entry name" value="Umud Fragment, subunit A"/>
    <property type="match status" value="1"/>
</dbReference>
<dbReference type="GO" id="GO:0006465">
    <property type="term" value="P:signal peptide processing"/>
    <property type="evidence" value="ECO:0007669"/>
    <property type="project" value="InterPro"/>
</dbReference>
<dbReference type="SUPFAM" id="SSF51306">
    <property type="entry name" value="LexA/Signal peptidase"/>
    <property type="match status" value="1"/>
</dbReference>
<dbReference type="PANTHER" id="PTHR43390:SF2">
    <property type="entry name" value="THYLAKOIDAL PROCESSING PEPTIDASE 2, CHLOROPLASTIC-RELATED"/>
    <property type="match status" value="1"/>
</dbReference>
<feature type="active site" evidence="11">
    <location>
        <position position="223"/>
    </location>
</feature>
<dbReference type="Proteomes" id="UP001179952">
    <property type="component" value="Unassembled WGS sequence"/>
</dbReference>
<dbReference type="Pfam" id="PF10502">
    <property type="entry name" value="Peptidase_S26"/>
    <property type="match status" value="1"/>
</dbReference>
<dbReference type="InterPro" id="IPR036286">
    <property type="entry name" value="LexA/Signal_pep-like_sf"/>
</dbReference>
<dbReference type="PROSITE" id="PS00761">
    <property type="entry name" value="SPASE_I_3"/>
    <property type="match status" value="1"/>
</dbReference>
<keyword evidence="7" id="KW-0934">Plastid</keyword>
<evidence type="ECO:0000256" key="7">
    <source>
        <dbReference type="ARBA" id="ARBA00022640"/>
    </source>
</evidence>
<evidence type="ECO:0000256" key="2">
    <source>
        <dbReference type="ARBA" id="ARBA00004229"/>
    </source>
</evidence>
<dbReference type="GO" id="GO:0010027">
    <property type="term" value="P:thylakoid membrane organization"/>
    <property type="evidence" value="ECO:0007669"/>
    <property type="project" value="TreeGrafter"/>
</dbReference>
<evidence type="ECO:0000256" key="8">
    <source>
        <dbReference type="ARBA" id="ARBA00022801"/>
    </source>
</evidence>
<sequence length="376" mass="40706">MAIRSTITYSAYLAQNLCCCPGSRGVAASNLLSVPVTSHLLSRSDVDLSGNWSRLPSSSYSSSSGEGLRRRASSAASVGLLSLLSMASSSSSSSVSTLALGVSPGSMGGFRPSTVLPFLQGMKWLPCSDFFQGSAVNKVVEEKNKKKKKKKSAAATATAAVQAVSDAPGLEKILEQPLEKHSHWLGRFMNLCSDDAKAVFALLTVPLLHGSRLAEPRLIPTLSMYPTFDVGDKILAEKVSYIFRPPEVTDIVVFKVPPILQEIGYSPGDVFVKRVVAKAGDYVEVHNGKLMVNGVVQDEDFILEPLAYEMEPVLVPEGYVFVMGDNRNNSFDSHNWGPLPIKNILGRSVFRFWPPSKISDTIYYAPQAEQNILAIS</sequence>
<gene>
    <name evidence="13" type="ORF">QJS04_geneDACA006548</name>
</gene>
<evidence type="ECO:0000256" key="4">
    <source>
        <dbReference type="ARBA" id="ARBA00009370"/>
    </source>
</evidence>
<dbReference type="InterPro" id="IPR019533">
    <property type="entry name" value="Peptidase_S26"/>
</dbReference>
<dbReference type="PANTHER" id="PTHR43390">
    <property type="entry name" value="SIGNAL PEPTIDASE I"/>
    <property type="match status" value="1"/>
</dbReference>
<evidence type="ECO:0000256" key="6">
    <source>
        <dbReference type="ARBA" id="ARBA00022528"/>
    </source>
</evidence>
<evidence type="ECO:0000313" key="13">
    <source>
        <dbReference type="EMBL" id="KAK1268869.1"/>
    </source>
</evidence>
<dbReference type="EC" id="3.4.21.89" evidence="5"/>
<dbReference type="InterPro" id="IPR000223">
    <property type="entry name" value="Pept_S26A_signal_pept_1"/>
</dbReference>
<dbReference type="GO" id="GO:0004252">
    <property type="term" value="F:serine-type endopeptidase activity"/>
    <property type="evidence" value="ECO:0007669"/>
    <property type="project" value="InterPro"/>
</dbReference>
<proteinExistence type="inferred from homology"/>
<keyword evidence="14" id="KW-1185">Reference proteome</keyword>
<dbReference type="AlphaFoldDB" id="A0AAV9AX88"/>
<dbReference type="GO" id="GO:0009003">
    <property type="term" value="F:signal peptidase activity"/>
    <property type="evidence" value="ECO:0007669"/>
    <property type="project" value="UniProtKB-EC"/>
</dbReference>
<protein>
    <recommendedName>
        <fullName evidence="5">signal peptidase I</fullName>
        <ecNumber evidence="5">3.4.21.89</ecNumber>
    </recommendedName>
</protein>
<reference evidence="13" key="1">
    <citation type="journal article" date="2023" name="Nat. Commun.">
        <title>Diploid and tetraploid genomes of Acorus and the evolution of monocots.</title>
        <authorList>
            <person name="Ma L."/>
            <person name="Liu K.W."/>
            <person name="Li Z."/>
            <person name="Hsiao Y.Y."/>
            <person name="Qi Y."/>
            <person name="Fu T."/>
            <person name="Tang G.D."/>
            <person name="Zhang D."/>
            <person name="Sun W.H."/>
            <person name="Liu D.K."/>
            <person name="Li Y."/>
            <person name="Chen G.Z."/>
            <person name="Liu X.D."/>
            <person name="Liao X.Y."/>
            <person name="Jiang Y.T."/>
            <person name="Yu X."/>
            <person name="Hao Y."/>
            <person name="Huang J."/>
            <person name="Zhao X.W."/>
            <person name="Ke S."/>
            <person name="Chen Y.Y."/>
            <person name="Wu W.L."/>
            <person name="Hsu J.L."/>
            <person name="Lin Y.F."/>
            <person name="Huang M.D."/>
            <person name="Li C.Y."/>
            <person name="Huang L."/>
            <person name="Wang Z.W."/>
            <person name="Zhao X."/>
            <person name="Zhong W.Y."/>
            <person name="Peng D.H."/>
            <person name="Ahmad S."/>
            <person name="Lan S."/>
            <person name="Zhang J.S."/>
            <person name="Tsai W.C."/>
            <person name="Van de Peer Y."/>
            <person name="Liu Z.J."/>
        </authorList>
    </citation>
    <scope>NUCLEOTIDE SEQUENCE</scope>
    <source>
        <strain evidence="13">SCP</strain>
    </source>
</reference>
<dbReference type="EMBL" id="JAUJYN010000006">
    <property type="protein sequence ID" value="KAK1268869.1"/>
    <property type="molecule type" value="Genomic_DNA"/>
</dbReference>
<keyword evidence="10" id="KW-0472">Membrane</keyword>
<reference evidence="13" key="2">
    <citation type="submission" date="2023-06" db="EMBL/GenBank/DDBJ databases">
        <authorList>
            <person name="Ma L."/>
            <person name="Liu K.-W."/>
            <person name="Li Z."/>
            <person name="Hsiao Y.-Y."/>
            <person name="Qi Y."/>
            <person name="Fu T."/>
            <person name="Tang G."/>
            <person name="Zhang D."/>
            <person name="Sun W.-H."/>
            <person name="Liu D.-K."/>
            <person name="Li Y."/>
            <person name="Chen G.-Z."/>
            <person name="Liu X.-D."/>
            <person name="Liao X.-Y."/>
            <person name="Jiang Y.-T."/>
            <person name="Yu X."/>
            <person name="Hao Y."/>
            <person name="Huang J."/>
            <person name="Zhao X.-W."/>
            <person name="Ke S."/>
            <person name="Chen Y.-Y."/>
            <person name="Wu W.-L."/>
            <person name="Hsu J.-L."/>
            <person name="Lin Y.-F."/>
            <person name="Huang M.-D."/>
            <person name="Li C.-Y."/>
            <person name="Huang L."/>
            <person name="Wang Z.-W."/>
            <person name="Zhao X."/>
            <person name="Zhong W.-Y."/>
            <person name="Peng D.-H."/>
            <person name="Ahmad S."/>
            <person name="Lan S."/>
            <person name="Zhang J.-S."/>
            <person name="Tsai W.-C."/>
            <person name="Van De Peer Y."/>
            <person name="Liu Z.-J."/>
        </authorList>
    </citation>
    <scope>NUCLEOTIDE SEQUENCE</scope>
    <source>
        <strain evidence="13">SCP</strain>
        <tissue evidence="13">Leaves</tissue>
    </source>
</reference>
<comment type="subcellular location">
    <subcellularLocation>
        <location evidence="3">Membrane</location>
    </subcellularLocation>
    <subcellularLocation>
        <location evidence="2">Plastid</location>
        <location evidence="2">Chloroplast</location>
    </subcellularLocation>
</comment>
<organism evidence="13 14">
    <name type="scientific">Acorus gramineus</name>
    <name type="common">Dwarf sweet flag</name>
    <dbReference type="NCBI Taxonomy" id="55184"/>
    <lineage>
        <taxon>Eukaryota</taxon>
        <taxon>Viridiplantae</taxon>
        <taxon>Streptophyta</taxon>
        <taxon>Embryophyta</taxon>
        <taxon>Tracheophyta</taxon>
        <taxon>Spermatophyta</taxon>
        <taxon>Magnoliopsida</taxon>
        <taxon>Liliopsida</taxon>
        <taxon>Acoraceae</taxon>
        <taxon>Acorus</taxon>
    </lineage>
</organism>
<dbReference type="GO" id="GO:0009535">
    <property type="term" value="C:chloroplast thylakoid membrane"/>
    <property type="evidence" value="ECO:0007669"/>
    <property type="project" value="TreeGrafter"/>
</dbReference>
<keyword evidence="9" id="KW-0809">Transit peptide</keyword>
<accession>A0AAV9AX88</accession>
<keyword evidence="8" id="KW-0378">Hydrolase</keyword>
<comment type="caution">
    <text evidence="13">The sequence shown here is derived from an EMBL/GenBank/DDBJ whole genome shotgun (WGS) entry which is preliminary data.</text>
</comment>